<dbReference type="Proteomes" id="UP000005038">
    <property type="component" value="Unassembled WGS sequence"/>
</dbReference>
<evidence type="ECO:0000256" key="8">
    <source>
        <dbReference type="ARBA" id="ARBA00023136"/>
    </source>
</evidence>
<evidence type="ECO:0000313" key="11">
    <source>
        <dbReference type="Proteomes" id="UP000005038"/>
    </source>
</evidence>
<reference evidence="10" key="1">
    <citation type="submission" date="2012-02" db="EMBL/GenBank/DDBJ databases">
        <title>Whole genome shotgun sequence of Gordonia otitidis NBRC 100426.</title>
        <authorList>
            <person name="Yoshida I."/>
            <person name="Hosoyama A."/>
            <person name="Tsuchikane K."/>
            <person name="Katsumata H."/>
            <person name="Yamazaki S."/>
            <person name="Fujita N."/>
        </authorList>
    </citation>
    <scope>NUCLEOTIDE SEQUENCE [LARGE SCALE GENOMIC DNA]</scope>
    <source>
        <strain evidence="10">NBRC 100426</strain>
    </source>
</reference>
<feature type="transmembrane region" description="Helical" evidence="9">
    <location>
        <begin position="211"/>
        <end position="230"/>
    </location>
</feature>
<keyword evidence="11" id="KW-1185">Reference proteome</keyword>
<feature type="transmembrane region" description="Helical" evidence="9">
    <location>
        <begin position="434"/>
        <end position="451"/>
    </location>
</feature>
<evidence type="ECO:0000313" key="10">
    <source>
        <dbReference type="EMBL" id="GAB34071.1"/>
    </source>
</evidence>
<dbReference type="Pfam" id="PF13520">
    <property type="entry name" value="AA_permease_2"/>
    <property type="match status" value="1"/>
</dbReference>
<dbReference type="PANTHER" id="PTHR42770">
    <property type="entry name" value="AMINO ACID TRANSPORTER-RELATED"/>
    <property type="match status" value="1"/>
</dbReference>
<dbReference type="OrthoDB" id="3185104at2"/>
<dbReference type="STRING" id="1108044.GOOTI_091_00670"/>
<organism evidence="10 11">
    <name type="scientific">Gordonia otitidis (strain DSM 44809 / CCUG 52243 / JCM 12355 / NBRC 100426 / IFM 10032)</name>
    <dbReference type="NCBI Taxonomy" id="1108044"/>
    <lineage>
        <taxon>Bacteria</taxon>
        <taxon>Bacillati</taxon>
        <taxon>Actinomycetota</taxon>
        <taxon>Actinomycetes</taxon>
        <taxon>Mycobacteriales</taxon>
        <taxon>Gordoniaceae</taxon>
        <taxon>Gordonia</taxon>
    </lineage>
</organism>
<feature type="transmembrane region" description="Helical" evidence="9">
    <location>
        <begin position="165"/>
        <end position="191"/>
    </location>
</feature>
<proteinExistence type="inferred from homology"/>
<dbReference type="InterPro" id="IPR002293">
    <property type="entry name" value="AA/rel_permease1"/>
</dbReference>
<dbReference type="GO" id="GO:0006865">
    <property type="term" value="P:amino acid transport"/>
    <property type="evidence" value="ECO:0007669"/>
    <property type="project" value="UniProtKB-KW"/>
</dbReference>
<feature type="transmembrane region" description="Helical" evidence="9">
    <location>
        <begin position="112"/>
        <end position="129"/>
    </location>
</feature>
<evidence type="ECO:0000256" key="4">
    <source>
        <dbReference type="ARBA" id="ARBA00022475"/>
    </source>
</evidence>
<evidence type="ECO:0000256" key="1">
    <source>
        <dbReference type="ARBA" id="ARBA00004651"/>
    </source>
</evidence>
<keyword evidence="3" id="KW-0813">Transport</keyword>
<dbReference type="NCBIfam" id="TIGR00905">
    <property type="entry name" value="2A0302"/>
    <property type="match status" value="1"/>
</dbReference>
<evidence type="ECO:0000256" key="5">
    <source>
        <dbReference type="ARBA" id="ARBA00022692"/>
    </source>
</evidence>
<evidence type="ECO:0000256" key="9">
    <source>
        <dbReference type="SAM" id="Phobius"/>
    </source>
</evidence>
<dbReference type="PIRSF" id="PIRSF006060">
    <property type="entry name" value="AA_transporter"/>
    <property type="match status" value="1"/>
</dbReference>
<feature type="transmembrane region" description="Helical" evidence="9">
    <location>
        <begin position="81"/>
        <end position="105"/>
    </location>
</feature>
<feature type="transmembrane region" description="Helical" evidence="9">
    <location>
        <begin position="135"/>
        <end position="153"/>
    </location>
</feature>
<comment type="caution">
    <text evidence="10">The sequence shown here is derived from an EMBL/GenBank/DDBJ whole genome shotgun (WGS) entry which is preliminary data.</text>
</comment>
<feature type="transmembrane region" description="Helical" evidence="9">
    <location>
        <begin position="292"/>
        <end position="319"/>
    </location>
</feature>
<feature type="transmembrane region" description="Helical" evidence="9">
    <location>
        <begin position="46"/>
        <end position="69"/>
    </location>
</feature>
<dbReference type="GO" id="GO:0022857">
    <property type="term" value="F:transmembrane transporter activity"/>
    <property type="evidence" value="ECO:0007669"/>
    <property type="project" value="InterPro"/>
</dbReference>
<keyword evidence="7 9" id="KW-1133">Transmembrane helix</keyword>
<comment type="subcellular location">
    <subcellularLocation>
        <location evidence="1">Cell membrane</location>
        <topology evidence="1">Multi-pass membrane protein</topology>
    </subcellularLocation>
</comment>
<evidence type="ECO:0000256" key="2">
    <source>
        <dbReference type="ARBA" id="ARBA00008220"/>
    </source>
</evidence>
<sequence length="518" mass="55678">MATTGSATTTTDADQKVNLPTLTAMVVGSMVGSGVFLLPRRFGTETGVLGALIAWAIAGTGMLMLAFVFQRLAVRKPTLDAGIFAYAKAGFGDYVGFNSAFGFWASACAGNTSYWVLIMATTSALFPALGDGSTVLAVVLSSIGLWLFFWLISRGVQQAAIINRIATIAKVVPILVFIVLALIMLDAGYFSDNFWGGNGIEVGSLWEQVKGTMLITVFVFLGIEGASMYSRFARKREDVGRATVLGFVGVLGVFALVTLVSYGAMPQGELANIDQPSMASVLESLVGEWGSIFIRIGVILSVLGAYLAWTLMAAEVLYIPARSNDMPRFLGRENKAGAPVPALIFATGLVQLLLILILFVDDGLDFMLDLTAALALLPYLLAAAYMLKLTLTRETYGSREREIDGSPRAVDMVIAAVAVIYTGFLVWAAGWDKLLLSCILYAPGTILYVIARREQKLRVFRPAEAALFGVFLVGAIGGIIYLATGSEDIFDEPEHERHSYYVDDPTAHHHPDHTKGTS</sequence>
<accession>H5TKR3</accession>
<dbReference type="InterPro" id="IPR004754">
    <property type="entry name" value="Amino_acid_antiprt"/>
</dbReference>
<dbReference type="Gene3D" id="1.20.1740.10">
    <property type="entry name" value="Amino acid/polyamine transporter I"/>
    <property type="match status" value="1"/>
</dbReference>
<gene>
    <name evidence="10" type="ORF">GOOTI_091_00670</name>
</gene>
<feature type="transmembrane region" description="Helical" evidence="9">
    <location>
        <begin position="242"/>
        <end position="264"/>
    </location>
</feature>
<evidence type="ECO:0000256" key="3">
    <source>
        <dbReference type="ARBA" id="ARBA00022448"/>
    </source>
</evidence>
<dbReference type="AlphaFoldDB" id="H5TKR3"/>
<dbReference type="RefSeq" id="WP_007238310.1">
    <property type="nucleotide sequence ID" value="NZ_BAFB01000091.1"/>
</dbReference>
<dbReference type="InterPro" id="IPR050367">
    <property type="entry name" value="APC_superfamily"/>
</dbReference>
<dbReference type="PANTHER" id="PTHR42770:SF4">
    <property type="entry name" value="ARGININE_ORNITHINE ANTIPORTER-RELATED"/>
    <property type="match status" value="1"/>
</dbReference>
<feature type="transmembrane region" description="Helical" evidence="9">
    <location>
        <begin position="463"/>
        <end position="483"/>
    </location>
</feature>
<evidence type="ECO:0000256" key="7">
    <source>
        <dbReference type="ARBA" id="ARBA00022989"/>
    </source>
</evidence>
<name>H5TKR3_GORO1</name>
<dbReference type="GO" id="GO:0005886">
    <property type="term" value="C:plasma membrane"/>
    <property type="evidence" value="ECO:0007669"/>
    <property type="project" value="UniProtKB-SubCell"/>
</dbReference>
<keyword evidence="4" id="KW-1003">Cell membrane</keyword>
<feature type="transmembrane region" description="Helical" evidence="9">
    <location>
        <begin position="340"/>
        <end position="360"/>
    </location>
</feature>
<comment type="similarity">
    <text evidence="2">Belongs to the amino acid-polyamine-organocation (APC) superfamily. Basic amino acid/polyamine antiporter (APA) (TC 2.A.3.2) family.</text>
</comment>
<protein>
    <submittedName>
        <fullName evidence="10">Arginine/ornithine antiporter</fullName>
    </submittedName>
</protein>
<feature type="transmembrane region" description="Helical" evidence="9">
    <location>
        <begin position="20"/>
        <end position="39"/>
    </location>
</feature>
<feature type="transmembrane region" description="Helical" evidence="9">
    <location>
        <begin position="408"/>
        <end position="428"/>
    </location>
</feature>
<dbReference type="EMBL" id="BAFB01000091">
    <property type="protein sequence ID" value="GAB34071.1"/>
    <property type="molecule type" value="Genomic_DNA"/>
</dbReference>
<keyword evidence="6" id="KW-0029">Amino-acid transport</keyword>
<evidence type="ECO:0000256" key="6">
    <source>
        <dbReference type="ARBA" id="ARBA00022970"/>
    </source>
</evidence>
<keyword evidence="8 9" id="KW-0472">Membrane</keyword>
<keyword evidence="5 9" id="KW-0812">Transmembrane</keyword>
<feature type="transmembrane region" description="Helical" evidence="9">
    <location>
        <begin position="366"/>
        <end position="387"/>
    </location>
</feature>